<evidence type="ECO:0000313" key="1">
    <source>
        <dbReference type="EMBL" id="PIM79194.1"/>
    </source>
</evidence>
<accession>A0A2G9EFW8</accession>
<dbReference type="AlphaFoldDB" id="A0A2G9EFW8"/>
<sequence length="141" mass="17064">MIDIDEKYKKDWKFLKDNFSKEMEYYTKNIGTKENFNRIIEEVKKIKRFKVVLDNFYTDENKILGLTHFYTDSAEIIFCFYDFYGPDARVNMRDYLKGINYNLDLWLTYDAIPFDELEAAYKDIKKIKNIIDKVIGVDRNE</sequence>
<dbReference type="EMBL" id="PEQY01000001">
    <property type="protein sequence ID" value="PIM79194.1"/>
    <property type="molecule type" value="Genomic_DNA"/>
</dbReference>
<dbReference type="GeneID" id="93327124"/>
<proteinExistence type="predicted"/>
<dbReference type="RefSeq" id="WP_099957963.1">
    <property type="nucleotide sequence ID" value="NZ_PEQY01000001.1"/>
</dbReference>
<comment type="caution">
    <text evidence="1">The sequence shown here is derived from an EMBL/GenBank/DDBJ whole genome shotgun (WGS) entry which is preliminary data.</text>
</comment>
<protein>
    <submittedName>
        <fullName evidence="1">Uncharacterized protein</fullName>
    </submittedName>
</protein>
<organism evidence="1 2">
    <name type="scientific">Fusobacterium pseudoperiodonticum</name>
    <dbReference type="NCBI Taxonomy" id="2663009"/>
    <lineage>
        <taxon>Bacteria</taxon>
        <taxon>Fusobacteriati</taxon>
        <taxon>Fusobacteriota</taxon>
        <taxon>Fusobacteriia</taxon>
        <taxon>Fusobacteriales</taxon>
        <taxon>Fusobacteriaceae</taxon>
        <taxon>Fusobacterium</taxon>
    </lineage>
</organism>
<gene>
    <name evidence="1" type="ORF">CTM71_01385</name>
</gene>
<name>A0A2G9EFW8_9FUSO</name>
<evidence type="ECO:0000313" key="2">
    <source>
        <dbReference type="Proteomes" id="UP000229011"/>
    </source>
</evidence>
<dbReference type="Proteomes" id="UP000229011">
    <property type="component" value="Unassembled WGS sequence"/>
</dbReference>
<reference evidence="1 2" key="1">
    <citation type="submission" date="2017-11" db="EMBL/GenBank/DDBJ databases">
        <title>Genome sequencing of Fusobacterium periodonticum KCOM 1259.</title>
        <authorList>
            <person name="Kook J.-K."/>
            <person name="Park S.-N."/>
            <person name="Lim Y.K."/>
        </authorList>
    </citation>
    <scope>NUCLEOTIDE SEQUENCE [LARGE SCALE GENOMIC DNA]</scope>
    <source>
        <strain evidence="1 2">KCOM 1259</strain>
    </source>
</reference>